<feature type="non-terminal residue" evidence="1">
    <location>
        <position position="1"/>
    </location>
</feature>
<reference evidence="1" key="1">
    <citation type="journal article" date="2014" name="Front. Microbiol.">
        <title>High frequency of phylogenetically diverse reductive dehalogenase-homologous genes in deep subseafloor sedimentary metagenomes.</title>
        <authorList>
            <person name="Kawai M."/>
            <person name="Futagami T."/>
            <person name="Toyoda A."/>
            <person name="Takaki Y."/>
            <person name="Nishi S."/>
            <person name="Hori S."/>
            <person name="Arai W."/>
            <person name="Tsubouchi T."/>
            <person name="Morono Y."/>
            <person name="Uchiyama I."/>
            <person name="Ito T."/>
            <person name="Fujiyama A."/>
            <person name="Inagaki F."/>
            <person name="Takami H."/>
        </authorList>
    </citation>
    <scope>NUCLEOTIDE SEQUENCE</scope>
    <source>
        <strain evidence="1">Expedition CK06-06</strain>
    </source>
</reference>
<gene>
    <name evidence="1" type="ORF">S01H1_65536</name>
</gene>
<protein>
    <submittedName>
        <fullName evidence="1">Uncharacterized protein</fullName>
    </submittedName>
</protein>
<comment type="caution">
    <text evidence="1">The sequence shown here is derived from an EMBL/GenBank/DDBJ whole genome shotgun (WGS) entry which is preliminary data.</text>
</comment>
<feature type="non-terminal residue" evidence="1">
    <location>
        <position position="251"/>
    </location>
</feature>
<accession>X0YMB6</accession>
<name>X0YMB6_9ZZZZ</name>
<dbReference type="AlphaFoldDB" id="X0YMB6"/>
<sequence>GDIVYIYRKTPITQQVDYVEGDPFPADTHEFQLDKDTRILQELFFGGIGFGGEVNLASVPWPLEVEITNTSGTNAFIQPWTIDGLLSGIFYGEVVPDGESAPLDATPTAKPDGYIWWELGPAPSAGGDVTVKMFTNPIDVDGSKPAPTDARAEFRYNSITGDIEYGYDISLPLVLPVWTTETGISPAPVALLTYWIRFDVLTGGVSDLSEATGVWIDAYQNAGAVNAFHKWFVADPGNSQECTGTFTVAPD</sequence>
<evidence type="ECO:0000313" key="1">
    <source>
        <dbReference type="EMBL" id="GAG37851.1"/>
    </source>
</evidence>
<organism evidence="1">
    <name type="scientific">marine sediment metagenome</name>
    <dbReference type="NCBI Taxonomy" id="412755"/>
    <lineage>
        <taxon>unclassified sequences</taxon>
        <taxon>metagenomes</taxon>
        <taxon>ecological metagenomes</taxon>
    </lineage>
</organism>
<proteinExistence type="predicted"/>
<dbReference type="EMBL" id="BARS01043270">
    <property type="protein sequence ID" value="GAG37851.1"/>
    <property type="molecule type" value="Genomic_DNA"/>
</dbReference>